<dbReference type="PANTHER" id="PTHR15081:SF1">
    <property type="entry name" value="NUCLEAR AUTOANTIGENIC SPERM PROTEIN"/>
    <property type="match status" value="1"/>
</dbReference>
<dbReference type="PANTHER" id="PTHR15081">
    <property type="entry name" value="NUCLEAR AUTOANTIGENIC SPERM PROTEIN NASP -RELATED"/>
    <property type="match status" value="1"/>
</dbReference>
<dbReference type="InterPro" id="IPR019544">
    <property type="entry name" value="Tetratricopeptide_SHNi-TPR_dom"/>
</dbReference>
<name>A0A022W0Q8_TRIRU</name>
<dbReference type="GO" id="GO:0034080">
    <property type="term" value="P:CENP-A containing chromatin assembly"/>
    <property type="evidence" value="ECO:0007669"/>
    <property type="project" value="TreeGrafter"/>
</dbReference>
<feature type="domain" description="Tetratricopeptide SHNi-TPR" evidence="4">
    <location>
        <begin position="236"/>
        <end position="271"/>
    </location>
</feature>
<dbReference type="AlphaFoldDB" id="A0A022W0Q8"/>
<sequence length="472" mass="50971">MGDERQTKPETGNESAAAARAHQKDQLAQLVKLATANEAAKDYGKAVDLYSQAAELQAEIHGDMAPENADILYSYGKCLYHVGVSKSDVLGAKIPQTATEPAGGSSSKSGKGPGSGEEEEVPSSIIKDAIAKHAENGEGAGPSSSRGKAGATPLFQFIGDENLEASDDDEEEDEEGEGEGGEEGKGDGEEEEEDDFANAFEILDLSRVLYERQRSELEQDKEPNEEKLRRVKERLADTYDLQAEISLEGERFPDAATDLQSSLRIKEELYSGEDPIIAECYYKLSLALEFSSVMKKDGEDGEKGKGKASENSNAEPEYDAAAREQAAVYMEKAIKSCKGRIAKEEARIESIGSNDGETVARIKRNIDDVKDIVSDMEQRLVDLRRPPVAIPNAERTNEEQAAAQAIKLDELTKVANDLTGLVKKKKQPVAATAAVSSTSSVGEQQQPEGKGKRPLESAEEALNPKKVKGEES</sequence>
<dbReference type="Gene3D" id="1.25.40.10">
    <property type="entry name" value="Tetratricopeptide repeat domain"/>
    <property type="match status" value="2"/>
</dbReference>
<keyword evidence="1" id="KW-0677">Repeat</keyword>
<gene>
    <name evidence="5" type="ORF">H103_04895</name>
</gene>
<feature type="region of interest" description="Disordered" evidence="3">
    <location>
        <begin position="423"/>
        <end position="472"/>
    </location>
</feature>
<evidence type="ECO:0000256" key="3">
    <source>
        <dbReference type="SAM" id="MobiDB-lite"/>
    </source>
</evidence>
<feature type="compositionally biased region" description="Low complexity" evidence="3">
    <location>
        <begin position="429"/>
        <end position="441"/>
    </location>
</feature>
<feature type="region of interest" description="Disordered" evidence="3">
    <location>
        <begin position="96"/>
        <end position="196"/>
    </location>
</feature>
<feature type="region of interest" description="Disordered" evidence="3">
    <location>
        <begin position="1"/>
        <end position="24"/>
    </location>
</feature>
<dbReference type="GO" id="GO:0006335">
    <property type="term" value="P:DNA replication-dependent chromatin assembly"/>
    <property type="evidence" value="ECO:0007669"/>
    <property type="project" value="TreeGrafter"/>
</dbReference>
<evidence type="ECO:0000256" key="2">
    <source>
        <dbReference type="ARBA" id="ARBA00022803"/>
    </source>
</evidence>
<dbReference type="Proteomes" id="UP000023758">
    <property type="component" value="Unassembled WGS sequence"/>
</dbReference>
<dbReference type="GO" id="GO:0042393">
    <property type="term" value="F:histone binding"/>
    <property type="evidence" value="ECO:0007669"/>
    <property type="project" value="TreeGrafter"/>
</dbReference>
<dbReference type="EMBL" id="KK207858">
    <property type="protein sequence ID" value="EZF51956.1"/>
    <property type="molecule type" value="Genomic_DNA"/>
</dbReference>
<protein>
    <recommendedName>
        <fullName evidence="4">Tetratricopeptide SHNi-TPR domain-containing protein</fullName>
    </recommendedName>
</protein>
<dbReference type="OrthoDB" id="5587616at2759"/>
<evidence type="ECO:0000259" key="4">
    <source>
        <dbReference type="Pfam" id="PF10516"/>
    </source>
</evidence>
<dbReference type="Pfam" id="PF10516">
    <property type="entry name" value="SHNi-TPR"/>
    <property type="match status" value="1"/>
</dbReference>
<dbReference type="InterPro" id="IPR051730">
    <property type="entry name" value="NASP-like"/>
</dbReference>
<feature type="region of interest" description="Disordered" evidence="3">
    <location>
        <begin position="296"/>
        <end position="321"/>
    </location>
</feature>
<reference evidence="5" key="1">
    <citation type="submission" date="2014-02" db="EMBL/GenBank/DDBJ databases">
        <title>The Genome Sequence of Trichophyton rubrum (morphotype fischeri) CBS 288.86.</title>
        <authorList>
            <consortium name="The Broad Institute Genomics Platform"/>
            <person name="Cuomo C.A."/>
            <person name="White T.C."/>
            <person name="Graser Y."/>
            <person name="Martinez-Rossi N."/>
            <person name="Heitman J."/>
            <person name="Young S.K."/>
            <person name="Zeng Q."/>
            <person name="Gargeya S."/>
            <person name="Abouelleil A."/>
            <person name="Alvarado L."/>
            <person name="Chapman S.B."/>
            <person name="Gainer-Dewar J."/>
            <person name="Goldberg J."/>
            <person name="Griggs A."/>
            <person name="Gujja S."/>
            <person name="Hansen M."/>
            <person name="Howarth C."/>
            <person name="Imamovic A."/>
            <person name="Larimer J."/>
            <person name="Martinez D."/>
            <person name="Murphy C."/>
            <person name="Pearson M.D."/>
            <person name="Persinoti G."/>
            <person name="Poon T."/>
            <person name="Priest M."/>
            <person name="Roberts A.D."/>
            <person name="Saif S."/>
            <person name="Shea T.D."/>
            <person name="Sykes S.N."/>
            <person name="Wortman J."/>
            <person name="Nusbaum C."/>
            <person name="Birren B."/>
        </authorList>
    </citation>
    <scope>NUCLEOTIDE SEQUENCE [LARGE SCALE GENOMIC DNA]</scope>
    <source>
        <strain evidence="5">CBS 288.86</strain>
    </source>
</reference>
<dbReference type="GO" id="GO:0005654">
    <property type="term" value="C:nucleoplasm"/>
    <property type="evidence" value="ECO:0007669"/>
    <property type="project" value="TreeGrafter"/>
</dbReference>
<organism evidence="5">
    <name type="scientific">Trichophyton rubrum CBS 288.86</name>
    <dbReference type="NCBI Taxonomy" id="1215330"/>
    <lineage>
        <taxon>Eukaryota</taxon>
        <taxon>Fungi</taxon>
        <taxon>Dikarya</taxon>
        <taxon>Ascomycota</taxon>
        <taxon>Pezizomycotina</taxon>
        <taxon>Eurotiomycetes</taxon>
        <taxon>Eurotiomycetidae</taxon>
        <taxon>Onygenales</taxon>
        <taxon>Arthrodermataceae</taxon>
        <taxon>Trichophyton</taxon>
    </lineage>
</organism>
<feature type="compositionally biased region" description="Basic and acidic residues" evidence="3">
    <location>
        <begin position="296"/>
        <end position="308"/>
    </location>
</feature>
<evidence type="ECO:0000256" key="1">
    <source>
        <dbReference type="ARBA" id="ARBA00022737"/>
    </source>
</evidence>
<accession>A0A022W0Q8</accession>
<dbReference type="HOGENOM" id="CLU_028900_1_0_1"/>
<dbReference type="SUPFAM" id="SSF48452">
    <property type="entry name" value="TPR-like"/>
    <property type="match status" value="1"/>
</dbReference>
<feature type="compositionally biased region" description="Acidic residues" evidence="3">
    <location>
        <begin position="161"/>
        <end position="181"/>
    </location>
</feature>
<evidence type="ECO:0000313" key="5">
    <source>
        <dbReference type="EMBL" id="EZF51956.1"/>
    </source>
</evidence>
<dbReference type="InterPro" id="IPR011990">
    <property type="entry name" value="TPR-like_helical_dom_sf"/>
</dbReference>
<keyword evidence="2" id="KW-0802">TPR repeat</keyword>
<proteinExistence type="predicted"/>